<keyword evidence="2" id="KW-1185">Reference proteome</keyword>
<dbReference type="EMBL" id="JANBPY010000015">
    <property type="protein sequence ID" value="KAJ1969895.1"/>
    <property type="molecule type" value="Genomic_DNA"/>
</dbReference>
<evidence type="ECO:0000313" key="1">
    <source>
        <dbReference type="EMBL" id="KAJ1969895.1"/>
    </source>
</evidence>
<protein>
    <submittedName>
        <fullName evidence="1">Uncharacterized protein</fullName>
    </submittedName>
</protein>
<gene>
    <name evidence="1" type="ORF">IWQ62_000328</name>
</gene>
<reference evidence="1" key="1">
    <citation type="submission" date="2022-07" db="EMBL/GenBank/DDBJ databases">
        <title>Phylogenomic reconstructions and comparative analyses of Kickxellomycotina fungi.</title>
        <authorList>
            <person name="Reynolds N.K."/>
            <person name="Stajich J.E."/>
            <person name="Barry K."/>
            <person name="Grigoriev I.V."/>
            <person name="Crous P."/>
            <person name="Smith M.E."/>
        </authorList>
    </citation>
    <scope>NUCLEOTIDE SEQUENCE</scope>
    <source>
        <strain evidence="1">RSA 1196</strain>
    </source>
</reference>
<organism evidence="1 2">
    <name type="scientific">Dispira parvispora</name>
    <dbReference type="NCBI Taxonomy" id="1520584"/>
    <lineage>
        <taxon>Eukaryota</taxon>
        <taxon>Fungi</taxon>
        <taxon>Fungi incertae sedis</taxon>
        <taxon>Zoopagomycota</taxon>
        <taxon>Kickxellomycotina</taxon>
        <taxon>Dimargaritomycetes</taxon>
        <taxon>Dimargaritales</taxon>
        <taxon>Dimargaritaceae</taxon>
        <taxon>Dispira</taxon>
    </lineage>
</organism>
<proteinExistence type="predicted"/>
<comment type="caution">
    <text evidence="1">The sequence shown here is derived from an EMBL/GenBank/DDBJ whole genome shotgun (WGS) entry which is preliminary data.</text>
</comment>
<accession>A0A9W8E9C7</accession>
<sequence length="100" mass="11399">MELPQHRSKSDKRMEGRVDDWETLVRRSEACYMRAWKLGHECQRLEWAMGNFESILEKLSAQTDTCASHVDGSTVSGFSEVNYHVPSRPVSTPSLVNTNV</sequence>
<dbReference type="AlphaFoldDB" id="A0A9W8E9C7"/>
<dbReference type="Proteomes" id="UP001150925">
    <property type="component" value="Unassembled WGS sequence"/>
</dbReference>
<name>A0A9W8E9C7_9FUNG</name>
<evidence type="ECO:0000313" key="2">
    <source>
        <dbReference type="Proteomes" id="UP001150925"/>
    </source>
</evidence>